<dbReference type="OrthoDB" id="3648309at2759"/>
<keyword evidence="3 7" id="KW-0812">Transmembrane</keyword>
<dbReference type="GO" id="GO:0005886">
    <property type="term" value="C:plasma membrane"/>
    <property type="evidence" value="ECO:0007669"/>
    <property type="project" value="TreeGrafter"/>
</dbReference>
<keyword evidence="11" id="KW-1185">Reference proteome</keyword>
<reference evidence="8 10" key="1">
    <citation type="submission" date="2015-10" db="EMBL/GenBank/DDBJ databases">
        <title>The cercosporin biosynthetic gene cluster was horizontally transferred to several fungal lineages and shown to be expanded in Cercospora beticola based on microsynteny with recipient genomes.</title>
        <authorList>
            <person name="De Jonge R."/>
            <person name="Ebert M.K."/>
            <person name="Suttle J.C."/>
            <person name="Jurick Ii W.M."/>
            <person name="Secor G.A."/>
            <person name="Thomma B.P."/>
            <person name="Van De Peer Y."/>
            <person name="Bolton M.D."/>
        </authorList>
    </citation>
    <scope>NUCLEOTIDE SEQUENCE [LARGE SCALE GENOMIC DNA]</scope>
    <source>
        <strain evidence="8 10">09-40</strain>
    </source>
</reference>
<evidence type="ECO:0000256" key="7">
    <source>
        <dbReference type="SAM" id="Phobius"/>
    </source>
</evidence>
<evidence type="ECO:0000313" key="8">
    <source>
        <dbReference type="EMBL" id="PIA89187.1"/>
    </source>
</evidence>
<feature type="transmembrane region" description="Helical" evidence="7">
    <location>
        <begin position="79"/>
        <end position="98"/>
    </location>
</feature>
<evidence type="ECO:0000256" key="1">
    <source>
        <dbReference type="ARBA" id="ARBA00004141"/>
    </source>
</evidence>
<accession>A0A2G5H9I0</accession>
<evidence type="ECO:0000256" key="6">
    <source>
        <dbReference type="SAM" id="MobiDB-lite"/>
    </source>
</evidence>
<dbReference type="EMBL" id="CP134188">
    <property type="protein sequence ID" value="WPB02874.1"/>
    <property type="molecule type" value="Genomic_DNA"/>
</dbReference>
<feature type="transmembrane region" description="Helical" evidence="7">
    <location>
        <begin position="238"/>
        <end position="259"/>
    </location>
</feature>
<evidence type="ECO:0000256" key="5">
    <source>
        <dbReference type="ARBA" id="ARBA00023136"/>
    </source>
</evidence>
<dbReference type="AlphaFoldDB" id="A0A2G5H9I0"/>
<keyword evidence="5 7" id="KW-0472">Membrane</keyword>
<evidence type="ECO:0000256" key="4">
    <source>
        <dbReference type="ARBA" id="ARBA00022989"/>
    </source>
</evidence>
<dbReference type="PANTHER" id="PTHR31123">
    <property type="entry name" value="ACCUMULATION OF DYADS PROTEIN 2-RELATED"/>
    <property type="match status" value="1"/>
</dbReference>
<gene>
    <name evidence="8" type="ORF">CB0940_06957</name>
    <name evidence="9" type="ORF">RHO25_007510</name>
</gene>
<dbReference type="Proteomes" id="UP001302367">
    <property type="component" value="Chromosome 5"/>
</dbReference>
<feature type="region of interest" description="Disordered" evidence="6">
    <location>
        <begin position="1"/>
        <end position="33"/>
    </location>
</feature>
<proteinExistence type="inferred from homology"/>
<comment type="subcellular location">
    <subcellularLocation>
        <location evidence="1">Membrane</location>
        <topology evidence="1">Multi-pass membrane protein</topology>
    </subcellularLocation>
</comment>
<dbReference type="InterPro" id="IPR051633">
    <property type="entry name" value="AceTr"/>
</dbReference>
<dbReference type="Proteomes" id="UP000230605">
    <property type="component" value="Chromosome 5"/>
</dbReference>
<dbReference type="Pfam" id="PF01184">
    <property type="entry name" value="Gpr1_Fun34_YaaH"/>
    <property type="match status" value="1"/>
</dbReference>
<evidence type="ECO:0000313" key="10">
    <source>
        <dbReference type="Proteomes" id="UP000230605"/>
    </source>
</evidence>
<evidence type="ECO:0000256" key="3">
    <source>
        <dbReference type="ARBA" id="ARBA00022692"/>
    </source>
</evidence>
<feature type="transmembrane region" description="Helical" evidence="7">
    <location>
        <begin position="110"/>
        <end position="130"/>
    </location>
</feature>
<feature type="compositionally biased region" description="Polar residues" evidence="6">
    <location>
        <begin position="1"/>
        <end position="12"/>
    </location>
</feature>
<feature type="transmembrane region" description="Helical" evidence="7">
    <location>
        <begin position="205"/>
        <end position="226"/>
    </location>
</feature>
<feature type="transmembrane region" description="Helical" evidence="7">
    <location>
        <begin position="177"/>
        <end position="198"/>
    </location>
</feature>
<name>A0A2G5H9I0_CERBT</name>
<dbReference type="EMBL" id="LKMD01000108">
    <property type="protein sequence ID" value="PIA89187.1"/>
    <property type="molecule type" value="Genomic_DNA"/>
</dbReference>
<keyword evidence="4 7" id="KW-1133">Transmembrane helix</keyword>
<feature type="transmembrane region" description="Helical" evidence="7">
    <location>
        <begin position="137"/>
        <end position="157"/>
    </location>
</feature>
<protein>
    <submittedName>
        <fullName evidence="8">Protein alcS</fullName>
    </submittedName>
</protein>
<sequence length="297" mass="31991">MADYSNGNNGDLSGSDAKERGLNGSGPDTSHDFSADAIERIRNASTINMTPELFERLYLQPPTKVKGDLRKTFGNPTPLALTGFVIGLTPLSCQLMGWRGSGGLGSGTIGVYYFIGGPCMWIGGLLEWFLGNTFSFVVFFFYGGIMFGWGATLHPFYNGAGAYGVDGTYRAGLAADGFWASLAFWPVAAGMISFVFMIGASRINAVFVMVFLSIGLGFLLLAAAFWEQALGDADMYDTLLQGGGGCWFVCSLCGWYLLFQQILDSVGFTLQLPVGDFSKFWARREGRVELVEPGAVA</sequence>
<dbReference type="PANTHER" id="PTHR31123:SF4">
    <property type="entry name" value="PROTEIN ALCS"/>
    <property type="match status" value="1"/>
</dbReference>
<evidence type="ECO:0000256" key="2">
    <source>
        <dbReference type="ARBA" id="ARBA00005587"/>
    </source>
</evidence>
<organism evidence="8 10">
    <name type="scientific">Cercospora beticola</name>
    <name type="common">Sugarbeet leaf spot fungus</name>
    <dbReference type="NCBI Taxonomy" id="122368"/>
    <lineage>
        <taxon>Eukaryota</taxon>
        <taxon>Fungi</taxon>
        <taxon>Dikarya</taxon>
        <taxon>Ascomycota</taxon>
        <taxon>Pezizomycotina</taxon>
        <taxon>Dothideomycetes</taxon>
        <taxon>Dothideomycetidae</taxon>
        <taxon>Mycosphaerellales</taxon>
        <taxon>Mycosphaerellaceae</taxon>
        <taxon>Cercospora</taxon>
    </lineage>
</organism>
<evidence type="ECO:0000313" key="9">
    <source>
        <dbReference type="EMBL" id="WPB02874.1"/>
    </source>
</evidence>
<comment type="similarity">
    <text evidence="2">Belongs to the acetate uptake transporter (AceTr) (TC 2.A.96) family.</text>
</comment>
<reference evidence="9 11" key="2">
    <citation type="submission" date="2023-09" db="EMBL/GenBank/DDBJ databases">
        <title>Complete-Gapless Cercospora beticola genome.</title>
        <authorList>
            <person name="Wyatt N.A."/>
            <person name="Spanner R.E."/>
            <person name="Bolton M.D."/>
        </authorList>
    </citation>
    <scope>NUCLEOTIDE SEQUENCE [LARGE SCALE GENOMIC DNA]</scope>
    <source>
        <strain evidence="9">Cb09-40</strain>
    </source>
</reference>
<dbReference type="GO" id="GO:0015123">
    <property type="term" value="F:acetate transmembrane transporter activity"/>
    <property type="evidence" value="ECO:0007669"/>
    <property type="project" value="TreeGrafter"/>
</dbReference>
<dbReference type="InterPro" id="IPR000791">
    <property type="entry name" value="Gpr1/Fun34/SatP-like"/>
</dbReference>
<evidence type="ECO:0000313" key="11">
    <source>
        <dbReference type="Proteomes" id="UP001302367"/>
    </source>
</evidence>